<evidence type="ECO:0008006" key="5">
    <source>
        <dbReference type="Google" id="ProtNLM"/>
    </source>
</evidence>
<evidence type="ECO:0000256" key="1">
    <source>
        <dbReference type="ARBA" id="ARBA00023026"/>
    </source>
</evidence>
<dbReference type="AlphaFoldDB" id="A0AAD5LES8"/>
<keyword evidence="1" id="KW-0843">Virulence</keyword>
<name>A0AAD5LES8_PYTIN</name>
<dbReference type="PANTHER" id="PTHR36234:SF5">
    <property type="entry name" value="LYSYL ENDOPEPTIDASE"/>
    <property type="match status" value="1"/>
</dbReference>
<organism evidence="3 4">
    <name type="scientific">Pythium insidiosum</name>
    <name type="common">Pythiosis disease agent</name>
    <dbReference type="NCBI Taxonomy" id="114742"/>
    <lineage>
        <taxon>Eukaryota</taxon>
        <taxon>Sar</taxon>
        <taxon>Stramenopiles</taxon>
        <taxon>Oomycota</taxon>
        <taxon>Peronosporomycetes</taxon>
        <taxon>Pythiales</taxon>
        <taxon>Pythiaceae</taxon>
        <taxon>Pythium</taxon>
    </lineage>
</organism>
<dbReference type="InterPro" id="IPR009003">
    <property type="entry name" value="Peptidase_S1_PA"/>
</dbReference>
<reference evidence="3" key="1">
    <citation type="submission" date="2021-12" db="EMBL/GenBank/DDBJ databases">
        <title>Prjna785345.</title>
        <authorList>
            <person name="Rujirawat T."/>
            <person name="Krajaejun T."/>
        </authorList>
    </citation>
    <scope>NUCLEOTIDE SEQUENCE</scope>
    <source>
        <strain evidence="3">Pi057C3</strain>
    </source>
</reference>
<comment type="caution">
    <text evidence="3">The sequence shown here is derived from an EMBL/GenBank/DDBJ whole genome shotgun (WGS) entry which is preliminary data.</text>
</comment>
<evidence type="ECO:0000313" key="4">
    <source>
        <dbReference type="Proteomes" id="UP001209570"/>
    </source>
</evidence>
<dbReference type="InterPro" id="IPR043504">
    <property type="entry name" value="Peptidase_S1_PA_chymotrypsin"/>
</dbReference>
<dbReference type="Proteomes" id="UP001209570">
    <property type="component" value="Unassembled WGS sequence"/>
</dbReference>
<evidence type="ECO:0000313" key="3">
    <source>
        <dbReference type="EMBL" id="KAJ0398455.1"/>
    </source>
</evidence>
<gene>
    <name evidence="3" type="ORF">P43SY_006179</name>
</gene>
<accession>A0AAD5LES8</accession>
<sequence>MASLVLVLYLLLVIVSTADARHQVDATSDADGSRLKKLGLAIGCPEFLSAFYESNASSAAPFRSFPIIKGAGFGYVVVHFAKLWLPRGGSVLLRSVGGFTNPDVVFNLSQSLPSGEPYTDVYTPPMLAREFRIEFYRDPVPPSSDAIVHDSQCFGFVVDSMDYVLVDDNRNITPSREAICADDNSVEAVCAYDDPRTREAYLASRAVARLAITREDGRQSACTGWLLGSEGHLITNFHCIKNDRDAGATTVEFAAEGATCGSSCEVWGACPGTVEAISTTLVHANSDLDYALLKLQTNVNLPAKYGFLRFKATQARVGQEVYIPQHPMNFGKRLAIVDDFGNRVTITKTDARGCNADGYAYSGDTQGGSSGSPVVDAQDHGVVALHHCGEFCSNTGIPSISIVRDMMARGVLPANAVDPGDSQNTAHFPRFEPARTEVQVTLHPQLTLDGVVQLGPDRSTSVEQFEFVLHADAQVSIDVLSAEISDDGEYEDVNGDCRPLYMDAIVFVFASGNPKPVLVADDDSTGAGTSDGSISSRDPYAKTFLRAGTYVLAVAAVPTTADEAFKGRSRPRDPPEVYSCDNLGSVGAYRLRIDSSTPMVLSRLPPSLPITGSCLVPARAICAL</sequence>
<protein>
    <recommendedName>
        <fullName evidence="5">Serine protease</fullName>
    </recommendedName>
</protein>
<proteinExistence type="predicted"/>
<keyword evidence="4" id="KW-1185">Reference proteome</keyword>
<feature type="signal peptide" evidence="2">
    <location>
        <begin position="1"/>
        <end position="20"/>
    </location>
</feature>
<dbReference type="Pfam" id="PF13365">
    <property type="entry name" value="Trypsin_2"/>
    <property type="match status" value="1"/>
</dbReference>
<dbReference type="PANTHER" id="PTHR36234">
    <property type="entry name" value="LYSYL ENDOPEPTIDASE"/>
    <property type="match status" value="1"/>
</dbReference>
<dbReference type="SUPFAM" id="SSF50494">
    <property type="entry name" value="Trypsin-like serine proteases"/>
    <property type="match status" value="1"/>
</dbReference>
<dbReference type="Gene3D" id="2.40.10.10">
    <property type="entry name" value="Trypsin-like serine proteases"/>
    <property type="match status" value="2"/>
</dbReference>
<dbReference type="EMBL" id="JAKCXM010000215">
    <property type="protein sequence ID" value="KAJ0398455.1"/>
    <property type="molecule type" value="Genomic_DNA"/>
</dbReference>
<keyword evidence="2" id="KW-0732">Signal</keyword>
<evidence type="ECO:0000256" key="2">
    <source>
        <dbReference type="SAM" id="SignalP"/>
    </source>
</evidence>
<dbReference type="NCBIfam" id="NF038127">
    <property type="entry name" value="FDP_fam"/>
    <property type="match status" value="1"/>
</dbReference>
<feature type="chain" id="PRO_5042000432" description="Serine protease" evidence="2">
    <location>
        <begin position="21"/>
        <end position="624"/>
    </location>
</feature>